<dbReference type="AlphaFoldDB" id="A0A1N6K3K8"/>
<name>A0A1N6K3K8_9BURK</name>
<dbReference type="RefSeq" id="WP_143787674.1">
    <property type="nucleotide sequence ID" value="NZ_FSRM01000002.1"/>
</dbReference>
<dbReference type="Proteomes" id="UP000184693">
    <property type="component" value="Unassembled WGS sequence"/>
</dbReference>
<sequence length="125" mass="13700">MEHKLLMAVPQSQPELRHMVAEAKRIADLHGGAPANFVIDLASINTRLTTAKIDLGVLGARQQQRSAIVSLLERLMIEAATLDYDVSNDDVFRALYAVACSEHSADYVPMRVLGNTAEAMVPKKK</sequence>
<organism evidence="1 2">
    <name type="scientific">Paraburkholderia phenazinium</name>
    <dbReference type="NCBI Taxonomy" id="60549"/>
    <lineage>
        <taxon>Bacteria</taxon>
        <taxon>Pseudomonadati</taxon>
        <taxon>Pseudomonadota</taxon>
        <taxon>Betaproteobacteria</taxon>
        <taxon>Burkholderiales</taxon>
        <taxon>Burkholderiaceae</taxon>
        <taxon>Paraburkholderia</taxon>
    </lineage>
</organism>
<dbReference type="EMBL" id="FSRM01000002">
    <property type="protein sequence ID" value="SIO51159.1"/>
    <property type="molecule type" value="Genomic_DNA"/>
</dbReference>
<proteinExistence type="predicted"/>
<gene>
    <name evidence="1" type="ORF">SAMN05444168_5935</name>
</gene>
<evidence type="ECO:0000313" key="2">
    <source>
        <dbReference type="Proteomes" id="UP000184693"/>
    </source>
</evidence>
<reference evidence="1 2" key="1">
    <citation type="submission" date="2016-11" db="EMBL/GenBank/DDBJ databases">
        <authorList>
            <person name="Jaros S."/>
            <person name="Januszkiewicz K."/>
            <person name="Wedrychowicz H."/>
        </authorList>
    </citation>
    <scope>NUCLEOTIDE SEQUENCE [LARGE SCALE GENOMIC DNA]</scope>
    <source>
        <strain evidence="1 2">GAS86</strain>
    </source>
</reference>
<accession>A0A1N6K3K8</accession>
<evidence type="ECO:0000313" key="1">
    <source>
        <dbReference type="EMBL" id="SIO51159.1"/>
    </source>
</evidence>
<protein>
    <submittedName>
        <fullName evidence="1">Uncharacterized protein</fullName>
    </submittedName>
</protein>